<dbReference type="AlphaFoldDB" id="A0A1F7HJF3"/>
<evidence type="ECO:0000259" key="2">
    <source>
        <dbReference type="Pfam" id="PF00188"/>
    </source>
</evidence>
<keyword evidence="1" id="KW-0812">Transmembrane</keyword>
<dbReference type="InterPro" id="IPR014044">
    <property type="entry name" value="CAP_dom"/>
</dbReference>
<organism evidence="3 4">
    <name type="scientific">Candidatus Roizmanbacteria bacterium RIFCSPHIGHO2_12_FULL_33_9</name>
    <dbReference type="NCBI Taxonomy" id="1802045"/>
    <lineage>
        <taxon>Bacteria</taxon>
        <taxon>Candidatus Roizmaniibacteriota</taxon>
    </lineage>
</organism>
<accession>A0A1F7HJF3</accession>
<comment type="caution">
    <text evidence="3">The sequence shown here is derived from an EMBL/GenBank/DDBJ whole genome shotgun (WGS) entry which is preliminary data.</text>
</comment>
<dbReference type="Gene3D" id="3.40.33.10">
    <property type="entry name" value="CAP"/>
    <property type="match status" value="1"/>
</dbReference>
<evidence type="ECO:0000313" key="3">
    <source>
        <dbReference type="EMBL" id="OGK31154.1"/>
    </source>
</evidence>
<dbReference type="SUPFAM" id="SSF55797">
    <property type="entry name" value="PR-1-like"/>
    <property type="match status" value="1"/>
</dbReference>
<feature type="domain" description="SCP" evidence="2">
    <location>
        <begin position="63"/>
        <end position="166"/>
    </location>
</feature>
<dbReference type="Pfam" id="PF00188">
    <property type="entry name" value="CAP"/>
    <property type="match status" value="1"/>
</dbReference>
<proteinExistence type="predicted"/>
<reference evidence="3 4" key="1">
    <citation type="journal article" date="2016" name="Nat. Commun.">
        <title>Thousands of microbial genomes shed light on interconnected biogeochemical processes in an aquifer system.</title>
        <authorList>
            <person name="Anantharaman K."/>
            <person name="Brown C.T."/>
            <person name="Hug L.A."/>
            <person name="Sharon I."/>
            <person name="Castelle C.J."/>
            <person name="Probst A.J."/>
            <person name="Thomas B.C."/>
            <person name="Singh A."/>
            <person name="Wilkins M.J."/>
            <person name="Karaoz U."/>
            <person name="Brodie E.L."/>
            <person name="Williams K.H."/>
            <person name="Hubbard S.S."/>
            <person name="Banfield J.F."/>
        </authorList>
    </citation>
    <scope>NUCLEOTIDE SEQUENCE [LARGE SCALE GENOMIC DNA]</scope>
</reference>
<feature type="transmembrane region" description="Helical" evidence="1">
    <location>
        <begin position="268"/>
        <end position="286"/>
    </location>
</feature>
<gene>
    <name evidence="3" type="ORF">A3F29_01005</name>
</gene>
<feature type="transmembrane region" description="Helical" evidence="1">
    <location>
        <begin position="233"/>
        <end position="256"/>
    </location>
</feature>
<evidence type="ECO:0000256" key="1">
    <source>
        <dbReference type="SAM" id="Phobius"/>
    </source>
</evidence>
<dbReference type="EMBL" id="MFZV01000018">
    <property type="protein sequence ID" value="OGK31154.1"/>
    <property type="molecule type" value="Genomic_DNA"/>
</dbReference>
<dbReference type="Proteomes" id="UP000177199">
    <property type="component" value="Unassembled WGS sequence"/>
</dbReference>
<keyword evidence="1" id="KW-1133">Transmembrane helix</keyword>
<dbReference type="PANTHER" id="PTHR31157">
    <property type="entry name" value="SCP DOMAIN-CONTAINING PROTEIN"/>
    <property type="match status" value="1"/>
</dbReference>
<evidence type="ECO:0000313" key="4">
    <source>
        <dbReference type="Proteomes" id="UP000177199"/>
    </source>
</evidence>
<feature type="transmembrane region" description="Helical" evidence="1">
    <location>
        <begin position="21"/>
        <end position="41"/>
    </location>
</feature>
<dbReference type="PANTHER" id="PTHR31157:SF1">
    <property type="entry name" value="SCP DOMAIN-CONTAINING PROTEIN"/>
    <property type="match status" value="1"/>
</dbReference>
<dbReference type="CDD" id="cd05379">
    <property type="entry name" value="CAP_bacterial"/>
    <property type="match status" value="1"/>
</dbReference>
<sequence length="292" mass="32919">MKKIIQYLFIPSQENSHRAKALHNDALSLYLLFAVVMVLVFKVSPLSNILGYATDITVDKLYQLTNQQRTQNNLPLLIYNDQLSRAAEQKARDMFANSYWSHYSPSGTSPWDFITSQGYKYEFAGENLAKNFIFSGNVVDAWMASSTHRENLLRGEFTEVGFARVDGILDGQETTLIVQFFGKPADTQNLLTLPTKKSEEVAAAATAVFENTNLSTPQKTVLKSKKFIDFSKISFNVTVFLILFISIALISDLYMASKLKLIRIHGKNLAHLIFLITMLTGLYFFLSKGVIL</sequence>
<name>A0A1F7HJF3_9BACT</name>
<protein>
    <recommendedName>
        <fullName evidence="2">SCP domain-containing protein</fullName>
    </recommendedName>
</protein>
<dbReference type="InterPro" id="IPR035940">
    <property type="entry name" value="CAP_sf"/>
</dbReference>
<keyword evidence="1" id="KW-0472">Membrane</keyword>